<dbReference type="EMBL" id="REGW02000020">
    <property type="protein sequence ID" value="KAE8281150.1"/>
    <property type="molecule type" value="Genomic_DNA"/>
</dbReference>
<keyword evidence="2" id="KW-0732">Signal</keyword>
<accession>A0A6G0HPQ0</accession>
<protein>
    <submittedName>
        <fullName evidence="3">Uncharacterized protein</fullName>
    </submittedName>
</protein>
<evidence type="ECO:0000313" key="4">
    <source>
        <dbReference type="Proteomes" id="UP000424527"/>
    </source>
</evidence>
<feature type="region of interest" description="Disordered" evidence="1">
    <location>
        <begin position="41"/>
        <end position="126"/>
    </location>
</feature>
<dbReference type="AlphaFoldDB" id="A0A6G0HPQ0"/>
<feature type="chain" id="PRO_5026278325" evidence="2">
    <location>
        <begin position="29"/>
        <end position="222"/>
    </location>
</feature>
<gene>
    <name evidence="3" type="ORF">D5F01_LYC20124</name>
</gene>
<feature type="compositionally biased region" description="Low complexity" evidence="1">
    <location>
        <begin position="178"/>
        <end position="203"/>
    </location>
</feature>
<comment type="caution">
    <text evidence="3">The sequence shown here is derived from an EMBL/GenBank/DDBJ whole genome shotgun (WGS) entry which is preliminary data.</text>
</comment>
<sequence length="222" mass="23292">MDSRTLACGRTLAVILLVAGTLVSMVTPSSPAAGVLDLNRTVESPSHPSSPSSPLRRRAPSPPSDSGYHGNSGSAGSAEDSDSGAQGIHLLLRPPDLLSPSLPPPIPPHTHPTLTPPPPWEQGPSLEEAWGSGDYLETLSFMVPEGEELALATPLPNHPYDEDDGGDWVSYDTAFPTRPTLPLSSRVPLSPSSSTPSIPLSTRGPSIRTSSLPGTRTTTWRT</sequence>
<name>A0A6G0HPQ0_LARCR</name>
<keyword evidence="4" id="KW-1185">Reference proteome</keyword>
<dbReference type="Proteomes" id="UP000424527">
    <property type="component" value="Unassembled WGS sequence"/>
</dbReference>
<reference evidence="3 4" key="1">
    <citation type="submission" date="2019-07" db="EMBL/GenBank/DDBJ databases">
        <title>Chromosome genome assembly for large yellow croaker.</title>
        <authorList>
            <person name="Xiao S."/>
        </authorList>
    </citation>
    <scope>NUCLEOTIDE SEQUENCE [LARGE SCALE GENOMIC DNA]</scope>
    <source>
        <strain evidence="3">JMULYC20181020</strain>
        <tissue evidence="3">Muscle</tissue>
    </source>
</reference>
<evidence type="ECO:0000313" key="3">
    <source>
        <dbReference type="EMBL" id="KAE8281150.1"/>
    </source>
</evidence>
<feature type="compositionally biased region" description="Low complexity" evidence="1">
    <location>
        <begin position="44"/>
        <end position="54"/>
    </location>
</feature>
<evidence type="ECO:0000256" key="2">
    <source>
        <dbReference type="SAM" id="SignalP"/>
    </source>
</evidence>
<proteinExistence type="predicted"/>
<feature type="compositionally biased region" description="Low complexity" evidence="1">
    <location>
        <begin position="71"/>
        <end position="100"/>
    </location>
</feature>
<feature type="compositionally biased region" description="Pro residues" evidence="1">
    <location>
        <begin position="101"/>
        <end position="121"/>
    </location>
</feature>
<feature type="compositionally biased region" description="Polar residues" evidence="1">
    <location>
        <begin position="207"/>
        <end position="222"/>
    </location>
</feature>
<organism evidence="3 4">
    <name type="scientific">Larimichthys crocea</name>
    <name type="common">Large yellow croaker</name>
    <name type="synonym">Pseudosciaena crocea</name>
    <dbReference type="NCBI Taxonomy" id="215358"/>
    <lineage>
        <taxon>Eukaryota</taxon>
        <taxon>Metazoa</taxon>
        <taxon>Chordata</taxon>
        <taxon>Craniata</taxon>
        <taxon>Vertebrata</taxon>
        <taxon>Euteleostomi</taxon>
        <taxon>Actinopterygii</taxon>
        <taxon>Neopterygii</taxon>
        <taxon>Teleostei</taxon>
        <taxon>Neoteleostei</taxon>
        <taxon>Acanthomorphata</taxon>
        <taxon>Eupercaria</taxon>
        <taxon>Sciaenidae</taxon>
        <taxon>Larimichthys</taxon>
    </lineage>
</organism>
<feature type="signal peptide" evidence="2">
    <location>
        <begin position="1"/>
        <end position="28"/>
    </location>
</feature>
<evidence type="ECO:0000256" key="1">
    <source>
        <dbReference type="SAM" id="MobiDB-lite"/>
    </source>
</evidence>
<feature type="region of interest" description="Disordered" evidence="1">
    <location>
        <begin position="171"/>
        <end position="222"/>
    </location>
</feature>